<dbReference type="EMBL" id="BX284605">
    <property type="protein sequence ID" value="CAA98466.2"/>
    <property type="molecule type" value="Genomic_DNA"/>
</dbReference>
<dbReference type="OrthoDB" id="5873384at2759"/>
<dbReference type="PaxDb" id="6239-F35B12.3"/>
<organism evidence="3 4">
    <name type="scientific">Caenorhabditis elegans</name>
    <dbReference type="NCBI Taxonomy" id="6239"/>
    <lineage>
        <taxon>Eukaryota</taxon>
        <taxon>Metazoa</taxon>
        <taxon>Ecdysozoa</taxon>
        <taxon>Nematoda</taxon>
        <taxon>Chromadorea</taxon>
        <taxon>Rhabditida</taxon>
        <taxon>Rhabditina</taxon>
        <taxon>Rhabditomorpha</taxon>
        <taxon>Rhabditoidea</taxon>
        <taxon>Rhabditidae</taxon>
        <taxon>Peloderinae</taxon>
        <taxon>Caenorhabditis</taxon>
    </lineage>
</organism>
<feature type="compositionally biased region" description="Polar residues" evidence="1">
    <location>
        <begin position="189"/>
        <end position="207"/>
    </location>
</feature>
<dbReference type="WormBase" id="F35B12.3">
    <property type="protein sequence ID" value="CE31929"/>
    <property type="gene ID" value="WBGene00009383"/>
    <property type="gene designation" value="idpp-16"/>
</dbReference>
<dbReference type="FunCoup" id="Q20013">
    <property type="interactions" value="334"/>
</dbReference>
<evidence type="ECO:0000256" key="2">
    <source>
        <dbReference type="SAM" id="SignalP"/>
    </source>
</evidence>
<protein>
    <submittedName>
        <fullName evidence="3">Prion-like-(Q/N-rich)-domain-bearing protein</fullName>
    </submittedName>
</protein>
<keyword evidence="3" id="KW-0034">Amyloid</keyword>
<evidence type="ECO:0000313" key="4">
    <source>
        <dbReference type="Proteomes" id="UP000001940"/>
    </source>
</evidence>
<feature type="compositionally biased region" description="Low complexity" evidence="1">
    <location>
        <begin position="173"/>
        <end position="183"/>
    </location>
</feature>
<dbReference type="OMA" id="QSSWSPM"/>
<dbReference type="PIR" id="T21735">
    <property type="entry name" value="T21735"/>
</dbReference>
<dbReference type="HOGENOM" id="CLU_1120980_0_0_1"/>
<dbReference type="CTD" id="185258"/>
<dbReference type="GeneID" id="185258"/>
<reference evidence="3 4" key="1">
    <citation type="journal article" date="1998" name="Science">
        <title>Genome sequence of the nematode C. elegans: a platform for investigating biology.</title>
        <authorList>
            <consortium name="The C. elegans sequencing consortium"/>
            <person name="Sulson J.E."/>
            <person name="Waterston R."/>
        </authorList>
    </citation>
    <scope>NUCLEOTIDE SEQUENCE [LARGE SCALE GENOMIC DNA]</scope>
    <source>
        <strain evidence="3 4">Bristol N2</strain>
    </source>
</reference>
<dbReference type="AlphaFoldDB" id="Q20013"/>
<dbReference type="Proteomes" id="UP000001940">
    <property type="component" value="Chromosome V"/>
</dbReference>
<dbReference type="AGR" id="WB:WBGene00009383"/>
<dbReference type="STRING" id="6239.F35B12.3.1"/>
<evidence type="ECO:0000256" key="1">
    <source>
        <dbReference type="SAM" id="MobiDB-lite"/>
    </source>
</evidence>
<keyword evidence="3" id="KW-0640">Prion</keyword>
<sequence length="248" mass="27841">MFSVTLLVVSCGILAAAYPYSQQYGNYDQQYSQQSQYYPSSGQQGYRGGYQSNPGMQGGYQGNGQDSYQDFQGYQGYQRGQGGQRGYQGYQSNQRSQGSYPERYDSSMYSPVMDLTNYYGSQGTPQYYGYPSSASYQMTPYYQNQNQGYMQQQQYNTPSQSSWSPMYYGNGYQSQQSQQQQSSMGIRPYQSSWGQTQGTNTWGSPYQFTKVDAQVTDDDNVDGSGMDSSEQTSSPASTDDSQMTSNDD</sequence>
<dbReference type="Bgee" id="WBGene00009383">
    <property type="expression patterns" value="Expressed in larva and 2 other cell types or tissues"/>
</dbReference>
<evidence type="ECO:0000313" key="3">
    <source>
        <dbReference type="EMBL" id="CAA98466.2"/>
    </source>
</evidence>
<dbReference type="RefSeq" id="NP_505942.2">
    <property type="nucleotide sequence ID" value="NM_073541.6"/>
</dbReference>
<evidence type="ECO:0000313" key="5">
    <source>
        <dbReference type="WormBase" id="F35B12.3"/>
    </source>
</evidence>
<gene>
    <name evidence="3 5" type="primary">idpp-16</name>
    <name evidence="3" type="ORF">CELE_F35B12.3</name>
    <name evidence="5" type="ORF">F35B12.3</name>
</gene>
<feature type="region of interest" description="Disordered" evidence="1">
    <location>
        <begin position="152"/>
        <end position="248"/>
    </location>
</feature>
<feature type="signal peptide" evidence="2">
    <location>
        <begin position="1"/>
        <end position="17"/>
    </location>
</feature>
<keyword evidence="2" id="KW-0732">Signal</keyword>
<dbReference type="KEGG" id="cel:CELE_F35B12.3"/>
<feature type="chain" id="PRO_5004198867" evidence="2">
    <location>
        <begin position="18"/>
        <end position="248"/>
    </location>
</feature>
<feature type="compositionally biased region" description="Low complexity" evidence="1">
    <location>
        <begin position="64"/>
        <end position="78"/>
    </location>
</feature>
<feature type="compositionally biased region" description="Low complexity" evidence="1">
    <location>
        <begin position="35"/>
        <end position="52"/>
    </location>
</feature>
<name>Q20013_CAEEL</name>
<dbReference type="UCSC" id="F35B12.3">
    <property type="organism name" value="c. elegans"/>
</dbReference>
<keyword evidence="4" id="KW-1185">Reference proteome</keyword>
<proteinExistence type="predicted"/>
<dbReference type="IntAct" id="Q20013">
    <property type="interactions" value="2"/>
</dbReference>
<dbReference type="eggNOG" id="ENOG502SETU">
    <property type="taxonomic scope" value="Eukaryota"/>
</dbReference>
<feature type="compositionally biased region" description="Polar residues" evidence="1">
    <location>
        <begin position="226"/>
        <end position="248"/>
    </location>
</feature>
<accession>Q20013</accession>
<feature type="region of interest" description="Disordered" evidence="1">
    <location>
        <begin position="35"/>
        <end position="104"/>
    </location>
</feature>
<dbReference type="InParanoid" id="Q20013"/>